<feature type="signal peptide" evidence="2">
    <location>
        <begin position="1"/>
        <end position="23"/>
    </location>
</feature>
<organism evidence="4 5">
    <name type="scientific">Oscillibacter hominis</name>
    <dbReference type="NCBI Taxonomy" id="2763056"/>
    <lineage>
        <taxon>Bacteria</taxon>
        <taxon>Bacillati</taxon>
        <taxon>Bacillota</taxon>
        <taxon>Clostridia</taxon>
        <taxon>Eubacteriales</taxon>
        <taxon>Oscillospiraceae</taxon>
        <taxon>Oscillibacter</taxon>
    </lineage>
</organism>
<dbReference type="PROSITE" id="PS51272">
    <property type="entry name" value="SLH"/>
    <property type="match status" value="1"/>
</dbReference>
<dbReference type="Pfam" id="PF13365">
    <property type="entry name" value="Trypsin_2"/>
    <property type="match status" value="1"/>
</dbReference>
<dbReference type="PRINTS" id="PR00834">
    <property type="entry name" value="PROTEASES2C"/>
</dbReference>
<evidence type="ECO:0000256" key="2">
    <source>
        <dbReference type="SAM" id="SignalP"/>
    </source>
</evidence>
<reference evidence="4 5" key="1">
    <citation type="submission" date="2020-08" db="EMBL/GenBank/DDBJ databases">
        <authorList>
            <person name="Liu C."/>
            <person name="Sun Q."/>
        </authorList>
    </citation>
    <scope>NUCLEOTIDE SEQUENCE [LARGE SCALE GENOMIC DNA]</scope>
    <source>
        <strain evidence="4 5">NSJ-62</strain>
    </source>
</reference>
<evidence type="ECO:0000313" key="4">
    <source>
        <dbReference type="EMBL" id="QNL43780.1"/>
    </source>
</evidence>
<name>A0A7G9B2J9_9FIRM</name>
<feature type="chain" id="PRO_5028924544" evidence="2">
    <location>
        <begin position="24"/>
        <end position="432"/>
    </location>
</feature>
<evidence type="ECO:0000259" key="3">
    <source>
        <dbReference type="PROSITE" id="PS51272"/>
    </source>
</evidence>
<dbReference type="PANTHER" id="PTHR22939">
    <property type="entry name" value="SERINE PROTEASE FAMILY S1C HTRA-RELATED"/>
    <property type="match status" value="1"/>
</dbReference>
<gene>
    <name evidence="4" type="ORF">H8790_09915</name>
</gene>
<dbReference type="RefSeq" id="WP_187332371.1">
    <property type="nucleotide sequence ID" value="NZ_CP060490.1"/>
</dbReference>
<protein>
    <submittedName>
        <fullName evidence="4">Trypsin-like peptidase domain-containing protein</fullName>
    </submittedName>
</protein>
<dbReference type="PANTHER" id="PTHR22939:SF129">
    <property type="entry name" value="SERINE PROTEASE HTRA2, MITOCHONDRIAL"/>
    <property type="match status" value="1"/>
</dbReference>
<keyword evidence="2" id="KW-0732">Signal</keyword>
<feature type="domain" description="SLH" evidence="3">
    <location>
        <begin position="77"/>
        <end position="140"/>
    </location>
</feature>
<accession>A0A7G9B2J9</accession>
<dbReference type="InterPro" id="IPR009003">
    <property type="entry name" value="Peptidase_S1_PA"/>
</dbReference>
<keyword evidence="5" id="KW-1185">Reference proteome</keyword>
<dbReference type="InterPro" id="IPR001119">
    <property type="entry name" value="SLH_dom"/>
</dbReference>
<dbReference type="Pfam" id="PF00395">
    <property type="entry name" value="SLH"/>
    <property type="match status" value="1"/>
</dbReference>
<dbReference type="InterPro" id="IPR001940">
    <property type="entry name" value="Peptidase_S1C"/>
</dbReference>
<dbReference type="GO" id="GO:0004252">
    <property type="term" value="F:serine-type endopeptidase activity"/>
    <property type="evidence" value="ECO:0007669"/>
    <property type="project" value="InterPro"/>
</dbReference>
<keyword evidence="1" id="KW-0677">Repeat</keyword>
<dbReference type="GO" id="GO:0006508">
    <property type="term" value="P:proteolysis"/>
    <property type="evidence" value="ECO:0007669"/>
    <property type="project" value="InterPro"/>
</dbReference>
<evidence type="ECO:0000313" key="5">
    <source>
        <dbReference type="Proteomes" id="UP000515960"/>
    </source>
</evidence>
<proteinExistence type="predicted"/>
<dbReference type="EMBL" id="CP060490">
    <property type="protein sequence ID" value="QNL43780.1"/>
    <property type="molecule type" value="Genomic_DNA"/>
</dbReference>
<dbReference type="Gene3D" id="2.40.10.120">
    <property type="match status" value="1"/>
</dbReference>
<dbReference type="Proteomes" id="UP000515960">
    <property type="component" value="Chromosome"/>
</dbReference>
<evidence type="ECO:0000256" key="1">
    <source>
        <dbReference type="ARBA" id="ARBA00022737"/>
    </source>
</evidence>
<dbReference type="SUPFAM" id="SSF50494">
    <property type="entry name" value="Trypsin-like serine proteases"/>
    <property type="match status" value="1"/>
</dbReference>
<dbReference type="AlphaFoldDB" id="A0A7G9B2J9"/>
<sequence>MKKRIAAVLCALVLAVNLIPAAAALTGEQTLAADKLNTLGLVNGSGSGYDLNRSATRAEAVSLIVRLAGGEQSAASGSYHAPFTDVPAWAQANVSYAYACGWVAGTSETTFSPNRAVSADEFFTFLLRILGYQDSNGDFVPGDAALFARHIGLSTVTSYSTFTRGDLFEAMLSALTFPKKGGTETLLDGLIVNGLVSQAAANALGLTSESLTARQISDRCSAAVFFMECYATDYYRDTNKVSSTSSGFFITADGIAVTNYHSIDGMAYANITLITGEKYPVEKVLYYDAGEDIAVLRISTLSAAGERTSAFSFLPMVSSDTVRNGDITYAIGSPLGLQNSVTSGVVSSSSRTIEGFSIPVIQNTASISTGSSGGALFNEYGQVIGITSAYLIYGNNMYLAVPMDPVLKADLSVPGKTLEQVKNIEKTKSDAA</sequence>
<dbReference type="KEGG" id="ohi:H8790_09915"/>